<evidence type="ECO:0000313" key="15">
    <source>
        <dbReference type="EMBL" id="ABQ99630.1"/>
    </source>
</evidence>
<dbReference type="GO" id="GO:0046872">
    <property type="term" value="F:metal ion binding"/>
    <property type="evidence" value="ECO:0007669"/>
    <property type="project" value="UniProtKB-KW"/>
</dbReference>
<dbReference type="InterPro" id="IPR006127">
    <property type="entry name" value="ZnuA-like"/>
</dbReference>
<keyword evidence="11" id="KW-1015">Disulfide bond</keyword>
<feature type="signal peptide" evidence="14">
    <location>
        <begin position="1"/>
        <end position="23"/>
    </location>
</feature>
<evidence type="ECO:0000256" key="12">
    <source>
        <dbReference type="ARBA" id="ARBA00045516"/>
    </source>
</evidence>
<evidence type="ECO:0000256" key="10">
    <source>
        <dbReference type="ARBA" id="ARBA00023065"/>
    </source>
</evidence>
<evidence type="ECO:0000313" key="16">
    <source>
        <dbReference type="Proteomes" id="UP000001990"/>
    </source>
</evidence>
<keyword evidence="8" id="KW-0862">Zinc</keyword>
<feature type="compositionally biased region" description="Basic and acidic residues" evidence="13">
    <location>
        <begin position="137"/>
        <end position="177"/>
    </location>
</feature>
<keyword evidence="6 14" id="KW-0732">Signal</keyword>
<dbReference type="PANTHER" id="PTHR42953">
    <property type="entry name" value="HIGH-AFFINITY ZINC UPTAKE SYSTEM PROTEIN ZNUA-RELATED"/>
    <property type="match status" value="1"/>
</dbReference>
<dbReference type="Proteomes" id="UP000001990">
    <property type="component" value="Chromosome"/>
</dbReference>
<dbReference type="InterPro" id="IPR002395">
    <property type="entry name" value="Kininogen"/>
</dbReference>
<evidence type="ECO:0000256" key="7">
    <source>
        <dbReference type="ARBA" id="ARBA00022764"/>
    </source>
</evidence>
<gene>
    <name evidence="15" type="ordered locus">CGSHiGG_03175</name>
</gene>
<comment type="function">
    <text evidence="12">Part of the ATP-binding cassette (ABC) transport system ZnuABC involved in zinc import. Binds zinc with high affinity and specificity and delivers it to the membrane permease for translocation into the cytoplasm.</text>
</comment>
<dbReference type="GO" id="GO:0006829">
    <property type="term" value="P:zinc ion transport"/>
    <property type="evidence" value="ECO:0007669"/>
    <property type="project" value="UniProtKB-KW"/>
</dbReference>
<evidence type="ECO:0000256" key="6">
    <source>
        <dbReference type="ARBA" id="ARBA00022729"/>
    </source>
</evidence>
<keyword evidence="5" id="KW-0479">Metal-binding</keyword>
<dbReference type="EMBL" id="CP000672">
    <property type="protein sequence ID" value="ABQ99630.1"/>
    <property type="molecule type" value="Genomic_DNA"/>
</dbReference>
<feature type="chain" id="PRO_5002687859" description="High-affinity zinc uptake system protein ZnuA" evidence="14">
    <location>
        <begin position="24"/>
        <end position="367"/>
    </location>
</feature>
<evidence type="ECO:0000256" key="4">
    <source>
        <dbReference type="ARBA" id="ARBA00022448"/>
    </source>
</evidence>
<dbReference type="SUPFAM" id="SSF53807">
    <property type="entry name" value="Helical backbone' metal receptor"/>
    <property type="match status" value="1"/>
</dbReference>
<dbReference type="CDD" id="cd01019">
    <property type="entry name" value="ZnuA"/>
    <property type="match status" value="1"/>
</dbReference>
<organism evidence="15 16">
    <name type="scientific">Haemophilus influenzae (strain PittGG)</name>
    <dbReference type="NCBI Taxonomy" id="374931"/>
    <lineage>
        <taxon>Bacteria</taxon>
        <taxon>Pseudomonadati</taxon>
        <taxon>Pseudomonadota</taxon>
        <taxon>Gammaproteobacteria</taxon>
        <taxon>Pasteurellales</taxon>
        <taxon>Pasteurellaceae</taxon>
        <taxon>Haemophilus</taxon>
    </lineage>
</organism>
<sequence length="367" mass="41522">MKKLLKISAVSAALLSAPMMANADVLASVKPLGFIVSSIADGVTGTQVLVPAGASPHDYNLKLSDIQKVKSADLVVWIGEDIDSFLDKPISQIERKKVITIADLADVKPLLSKAHHEHFHEDGDHDHKHEHKHDHKHDHDHDHDHKHDHDHDHKHEHKHDHDHDHKHEHKHDHDHDHKHEHKHDHEHHDHDHHEGLTTNWHVWYSPAISKIVAQKVADKLTAQFPDKKALIAQNLSDFNRTLAEQSEKITAQLANVKDKGFYVFHDAYGYFNDAYGLKQTGYFTINPLVAPGAKTLAHIKEEIDEHKVNCLFAEPQFTPKVIESLAKNTKVNVGQLDPIGDKVTLGKNSYATFLQSTADSYMECLAK</sequence>
<dbReference type="KEGG" id="hiq:CGSHiGG_03175"/>
<comment type="similarity">
    <text evidence="2">Belongs to the bacterial solute-binding protein 9 family.</text>
</comment>
<evidence type="ECO:0000256" key="14">
    <source>
        <dbReference type="SAM" id="SignalP"/>
    </source>
</evidence>
<keyword evidence="10" id="KW-0406">Ion transport</keyword>
<evidence type="ECO:0000256" key="11">
    <source>
        <dbReference type="ARBA" id="ARBA00023157"/>
    </source>
</evidence>
<keyword evidence="7" id="KW-0574">Periplasm</keyword>
<dbReference type="NCBIfam" id="NF007091">
    <property type="entry name" value="PRK09545.1"/>
    <property type="match status" value="1"/>
</dbReference>
<dbReference type="Pfam" id="PF01297">
    <property type="entry name" value="ZnuA"/>
    <property type="match status" value="1"/>
</dbReference>
<evidence type="ECO:0000256" key="9">
    <source>
        <dbReference type="ARBA" id="ARBA00022906"/>
    </source>
</evidence>
<reference evidence="15 16" key="1">
    <citation type="journal article" date="2007" name="Genome Biol.">
        <title>Characterization and modeling of the Haemophilus influenzae core and supragenomes based on the complete genomic sequences of Rd and 12 clinical nontypeable strains.</title>
        <authorList>
            <person name="Hogg J.S."/>
            <person name="Hu F.Z."/>
            <person name="Janto B."/>
            <person name="Boissy R."/>
            <person name="Hayes J."/>
            <person name="Keefe R."/>
            <person name="Post J.C."/>
            <person name="Ehrlich G.D."/>
        </authorList>
    </citation>
    <scope>NUCLEOTIDE SEQUENCE [LARGE SCALE GENOMIC DNA]</scope>
    <source>
        <strain evidence="15 16">PittGG</strain>
    </source>
</reference>
<accession>A5UFS5</accession>
<evidence type="ECO:0000256" key="13">
    <source>
        <dbReference type="SAM" id="MobiDB-lite"/>
    </source>
</evidence>
<protein>
    <recommendedName>
        <fullName evidence="3">High-affinity zinc uptake system protein ZnuA</fullName>
    </recommendedName>
</protein>
<comment type="subcellular location">
    <subcellularLocation>
        <location evidence="1">Periplasm</location>
    </subcellularLocation>
</comment>
<keyword evidence="9" id="KW-0864">Zinc transport</keyword>
<evidence type="ECO:0000256" key="5">
    <source>
        <dbReference type="ARBA" id="ARBA00022723"/>
    </source>
</evidence>
<dbReference type="GO" id="GO:0042597">
    <property type="term" value="C:periplasmic space"/>
    <property type="evidence" value="ECO:0007669"/>
    <property type="project" value="UniProtKB-SubCell"/>
</dbReference>
<evidence type="ECO:0000256" key="3">
    <source>
        <dbReference type="ARBA" id="ARBA00015915"/>
    </source>
</evidence>
<keyword evidence="4" id="KW-0813">Transport</keyword>
<dbReference type="Gene3D" id="3.40.50.1980">
    <property type="entry name" value="Nitrogenase molybdenum iron protein domain"/>
    <property type="match status" value="3"/>
</dbReference>
<dbReference type="AlphaFoldDB" id="A5UFS5"/>
<proteinExistence type="inferred from homology"/>
<evidence type="ECO:0000256" key="2">
    <source>
        <dbReference type="ARBA" id="ARBA00011028"/>
    </source>
</evidence>
<dbReference type="PRINTS" id="PR00334">
    <property type="entry name" value="KININOGEN"/>
</dbReference>
<dbReference type="PANTHER" id="PTHR42953:SF3">
    <property type="entry name" value="HIGH-AFFINITY ZINC UPTAKE SYSTEM PROTEIN ZNUA"/>
    <property type="match status" value="1"/>
</dbReference>
<dbReference type="InterPro" id="IPR035520">
    <property type="entry name" value="ZnuA"/>
</dbReference>
<evidence type="ECO:0000256" key="8">
    <source>
        <dbReference type="ARBA" id="ARBA00022833"/>
    </source>
</evidence>
<feature type="region of interest" description="Disordered" evidence="13">
    <location>
        <begin position="119"/>
        <end position="193"/>
    </location>
</feature>
<name>A5UFS5_HAEIG</name>
<dbReference type="InterPro" id="IPR050492">
    <property type="entry name" value="Bact_metal-bind_prot9"/>
</dbReference>
<evidence type="ECO:0000256" key="1">
    <source>
        <dbReference type="ARBA" id="ARBA00004418"/>
    </source>
</evidence>
<dbReference type="HOGENOM" id="CLU_016838_1_2_6"/>